<dbReference type="OrthoDB" id="292964at2759"/>
<dbReference type="InterPro" id="IPR050185">
    <property type="entry name" value="Ub_carboxyl-term_hydrolase"/>
</dbReference>
<evidence type="ECO:0008006" key="7">
    <source>
        <dbReference type="Google" id="ProtNLM"/>
    </source>
</evidence>
<dbReference type="PROSITE" id="PS50235">
    <property type="entry name" value="USP_3"/>
    <property type="match status" value="1"/>
</dbReference>
<dbReference type="AlphaFoldDB" id="A0A0C3CQX3"/>
<reference evidence="6" key="2">
    <citation type="submission" date="2015-01" db="EMBL/GenBank/DDBJ databases">
        <title>Evolutionary Origins and Diversification of the Mycorrhizal Mutualists.</title>
        <authorList>
            <consortium name="DOE Joint Genome Institute"/>
            <consortium name="Mycorrhizal Genomics Consortium"/>
            <person name="Kohler A."/>
            <person name="Kuo A."/>
            <person name="Nagy L.G."/>
            <person name="Floudas D."/>
            <person name="Copeland A."/>
            <person name="Barry K.W."/>
            <person name="Cichocki N."/>
            <person name="Veneault-Fourrey C."/>
            <person name="LaButti K."/>
            <person name="Lindquist E.A."/>
            <person name="Lipzen A."/>
            <person name="Lundell T."/>
            <person name="Morin E."/>
            <person name="Murat C."/>
            <person name="Riley R."/>
            <person name="Ohm R."/>
            <person name="Sun H."/>
            <person name="Tunlid A."/>
            <person name="Henrissat B."/>
            <person name="Grigoriev I.V."/>
            <person name="Hibbett D.S."/>
            <person name="Martin F."/>
        </authorList>
    </citation>
    <scope>NUCLEOTIDE SEQUENCE [LARGE SCALE GENOMIC DNA]</scope>
    <source>
        <strain evidence="6">Zn</strain>
    </source>
</reference>
<dbReference type="FunCoup" id="A0A0C3CQX3">
    <property type="interactions" value="142"/>
</dbReference>
<gene>
    <name evidence="5" type="ORF">OIDMADRAFT_29084</name>
</gene>
<comment type="similarity">
    <text evidence="1">Belongs to the peptidase C19 family.</text>
</comment>
<dbReference type="InterPro" id="IPR036873">
    <property type="entry name" value="Rhodanese-like_dom_sf"/>
</dbReference>
<feature type="region of interest" description="Disordered" evidence="2">
    <location>
        <begin position="283"/>
        <end position="312"/>
    </location>
</feature>
<dbReference type="SUPFAM" id="SSF54001">
    <property type="entry name" value="Cysteine proteinases"/>
    <property type="match status" value="1"/>
</dbReference>
<accession>A0A0C3CQX3</accession>
<dbReference type="Pfam" id="PF00443">
    <property type="entry name" value="UCH"/>
    <property type="match status" value="1"/>
</dbReference>
<dbReference type="Gene3D" id="3.40.250.10">
    <property type="entry name" value="Rhodanese-like domain"/>
    <property type="match status" value="1"/>
</dbReference>
<name>A0A0C3CQX3_OIDMZ</name>
<feature type="compositionally biased region" description="Polar residues" evidence="2">
    <location>
        <begin position="659"/>
        <end position="669"/>
    </location>
</feature>
<dbReference type="CDD" id="cd02257">
    <property type="entry name" value="Peptidase_C19"/>
    <property type="match status" value="1"/>
</dbReference>
<dbReference type="STRING" id="913774.A0A0C3CQX3"/>
<dbReference type="GO" id="GO:0004843">
    <property type="term" value="F:cysteine-type deubiquitinase activity"/>
    <property type="evidence" value="ECO:0007669"/>
    <property type="project" value="InterPro"/>
</dbReference>
<evidence type="ECO:0000313" key="5">
    <source>
        <dbReference type="EMBL" id="KIN01414.1"/>
    </source>
</evidence>
<proteinExistence type="inferred from homology"/>
<dbReference type="PROSITE" id="PS50206">
    <property type="entry name" value="RHODANESE_3"/>
    <property type="match status" value="1"/>
</dbReference>
<feature type="region of interest" description="Disordered" evidence="2">
    <location>
        <begin position="176"/>
        <end position="252"/>
    </location>
</feature>
<feature type="compositionally biased region" description="Pro residues" evidence="2">
    <location>
        <begin position="679"/>
        <end position="688"/>
    </location>
</feature>
<dbReference type="InParanoid" id="A0A0C3CQX3"/>
<feature type="compositionally biased region" description="Polar residues" evidence="2">
    <location>
        <begin position="284"/>
        <end position="298"/>
    </location>
</feature>
<evidence type="ECO:0000256" key="2">
    <source>
        <dbReference type="SAM" id="MobiDB-lite"/>
    </source>
</evidence>
<dbReference type="InterPro" id="IPR038765">
    <property type="entry name" value="Papain-like_cys_pep_sf"/>
</dbReference>
<feature type="domain" description="Rhodanese" evidence="3">
    <location>
        <begin position="438"/>
        <end position="563"/>
    </location>
</feature>
<dbReference type="PANTHER" id="PTHR21646">
    <property type="entry name" value="UBIQUITIN CARBOXYL-TERMINAL HYDROLASE"/>
    <property type="match status" value="1"/>
</dbReference>
<evidence type="ECO:0000259" key="4">
    <source>
        <dbReference type="PROSITE" id="PS50235"/>
    </source>
</evidence>
<dbReference type="EMBL" id="KN832876">
    <property type="protein sequence ID" value="KIN01414.1"/>
    <property type="molecule type" value="Genomic_DNA"/>
</dbReference>
<dbReference type="HOGENOM" id="CLU_005922_0_0_1"/>
<feature type="compositionally biased region" description="Polar residues" evidence="2">
    <location>
        <begin position="178"/>
        <end position="200"/>
    </location>
</feature>
<protein>
    <recommendedName>
        <fullName evidence="7">USP domain-containing protein</fullName>
    </recommendedName>
</protein>
<dbReference type="SMART" id="SM00450">
    <property type="entry name" value="RHOD"/>
    <property type="match status" value="1"/>
</dbReference>
<feature type="compositionally biased region" description="Polar residues" evidence="2">
    <location>
        <begin position="1"/>
        <end position="17"/>
    </location>
</feature>
<dbReference type="SUPFAM" id="SSF52821">
    <property type="entry name" value="Rhodanese/Cell cycle control phosphatase"/>
    <property type="match status" value="1"/>
</dbReference>
<organism evidence="5 6">
    <name type="scientific">Oidiodendron maius (strain Zn)</name>
    <dbReference type="NCBI Taxonomy" id="913774"/>
    <lineage>
        <taxon>Eukaryota</taxon>
        <taxon>Fungi</taxon>
        <taxon>Dikarya</taxon>
        <taxon>Ascomycota</taxon>
        <taxon>Pezizomycotina</taxon>
        <taxon>Leotiomycetes</taxon>
        <taxon>Leotiomycetes incertae sedis</taxon>
        <taxon>Myxotrichaceae</taxon>
        <taxon>Oidiodendron</taxon>
    </lineage>
</organism>
<dbReference type="PANTHER" id="PTHR21646:SF46">
    <property type="entry name" value="UBIQUITIN CARBOXYL-TERMINAL HYDROLASE"/>
    <property type="match status" value="1"/>
</dbReference>
<evidence type="ECO:0000313" key="6">
    <source>
        <dbReference type="Proteomes" id="UP000054321"/>
    </source>
</evidence>
<evidence type="ECO:0000259" key="3">
    <source>
        <dbReference type="PROSITE" id="PS50206"/>
    </source>
</evidence>
<dbReference type="InterPro" id="IPR028889">
    <property type="entry name" value="USP"/>
</dbReference>
<feature type="region of interest" description="Disordered" evidence="2">
    <location>
        <begin position="332"/>
        <end position="384"/>
    </location>
</feature>
<feature type="domain" description="USP" evidence="4">
    <location>
        <begin position="727"/>
        <end position="1097"/>
    </location>
</feature>
<sequence length="1099" mass="121510">MSPVTSNGPPHSRSTSVHVGGPVRTSNVEKLNGLGTMAGGSRVFPHYDDLKRARPNADKNSPIRTIIQEAEVCAKQAETQIDFRRPDLAFQEHLKASILVAEILPIHKDSPTLLAHTGELHRAYLGLQKRLKAQSVAIEQAVEAIKENNNRSGIKTVGNPEPNNELLGGRVNGHARAQSVQSPINTDSPRNTPNGYQSSERPIEGLGISIPTPTSAVPSPARKKPPVHPKPDALHGKALPTTNSSIPPRSPATDLETRFARLRGNVASTMQDARIQTRPITIPDSHQTAGQSPITARNSAIRPAGPREMPSAPTAILRPMKISVDVPMPAMPRPPDAIYSPERNTDSLNGLDLPTSAPRASPYLGSKGQTSAPPISTVGPSPSSAIPRSDYFTSFSAIETPGHSQTPSKRRDFMLPDATTVTREELMKYIGMGSQGLRLLVVDLRSRDEYDNGHIMAQSIICVEPIVLRDGMSADELGESIVLSPDTEQELYEQRQEFDLVVFYDQSSSSIGPNSQSHGNPNYLRDFAKAVFDYGYSKQLRRRPMLLIGGLDAWTDMVGQNALKTSSNSKRILKPARPLGRVPMARDTSRLQALARRPRESRPLSKEEELKWAETLQEEADVRMADGETPDFEEFSYVRTTEDFVRRFPELPSVQESMISSPTSSAMNNHHSELVSSVPRPPTRPAPALPRQRSSGISERGPGATYAMSAGTGPSTITSTPIPPGLTGLDTTGVTCYVNAVLQCLSAAKGLRDFLIHYNYPVDKLPPRKGSESSDPPQLLTRNLKKVYMSLWCGQYEWITPKTLWTQPPMSDRNNAFGGSGRQHDAQEFLIFIFDLMTDELNYKRNVVPYAQITNTDEQLDARNKLPPIEAAYHEWQLFQTTDDSLVSNLFGGLDMTSNTCQKCSYVSKRWTPFQSLNVNFPPNCHGQSPLGSIGLDLLFAHKYEHNELVHGVDCQNCKRKVDFVRSDKLSSVPEYLVVNLVRFENTGSSLDKVRTRVIFQEKDIDITRFWFGGVDTKLPNFVSPGLKPPFRYDCYAAVAHRGTSILSGHYLAFARSPDKPFNSAGSWHSFSDKQVHKSSWEEVQKHELTILFLKRTGV</sequence>
<dbReference type="InterPro" id="IPR001763">
    <property type="entry name" value="Rhodanese-like_dom"/>
</dbReference>
<dbReference type="InterPro" id="IPR001394">
    <property type="entry name" value="Peptidase_C19_UCH"/>
</dbReference>
<evidence type="ECO:0000256" key="1">
    <source>
        <dbReference type="ARBA" id="ARBA00009085"/>
    </source>
</evidence>
<keyword evidence="6" id="KW-1185">Reference proteome</keyword>
<dbReference type="Proteomes" id="UP000054321">
    <property type="component" value="Unassembled WGS sequence"/>
</dbReference>
<dbReference type="Gene3D" id="3.90.70.10">
    <property type="entry name" value="Cysteine proteinases"/>
    <property type="match status" value="1"/>
</dbReference>
<feature type="region of interest" description="Disordered" evidence="2">
    <location>
        <begin position="659"/>
        <end position="717"/>
    </location>
</feature>
<feature type="region of interest" description="Disordered" evidence="2">
    <location>
        <begin position="1"/>
        <end position="26"/>
    </location>
</feature>
<reference evidence="5 6" key="1">
    <citation type="submission" date="2014-04" db="EMBL/GenBank/DDBJ databases">
        <authorList>
            <consortium name="DOE Joint Genome Institute"/>
            <person name="Kuo A."/>
            <person name="Martino E."/>
            <person name="Perotto S."/>
            <person name="Kohler A."/>
            <person name="Nagy L.G."/>
            <person name="Floudas D."/>
            <person name="Copeland A."/>
            <person name="Barry K.W."/>
            <person name="Cichocki N."/>
            <person name="Veneault-Fourrey C."/>
            <person name="LaButti K."/>
            <person name="Lindquist E.A."/>
            <person name="Lipzen A."/>
            <person name="Lundell T."/>
            <person name="Morin E."/>
            <person name="Murat C."/>
            <person name="Sun H."/>
            <person name="Tunlid A."/>
            <person name="Henrissat B."/>
            <person name="Grigoriev I.V."/>
            <person name="Hibbett D.S."/>
            <person name="Martin F."/>
            <person name="Nordberg H.P."/>
            <person name="Cantor M.N."/>
            <person name="Hua S.X."/>
        </authorList>
    </citation>
    <scope>NUCLEOTIDE SEQUENCE [LARGE SCALE GENOMIC DNA]</scope>
    <source>
        <strain evidence="5 6">Zn</strain>
    </source>
</reference>
<dbReference type="GO" id="GO:0016579">
    <property type="term" value="P:protein deubiquitination"/>
    <property type="evidence" value="ECO:0007669"/>
    <property type="project" value="InterPro"/>
</dbReference>
<feature type="compositionally biased region" description="Polar residues" evidence="2">
    <location>
        <begin position="367"/>
        <end position="384"/>
    </location>
</feature>